<evidence type="ECO:0000256" key="12">
    <source>
        <dbReference type="RuleBase" id="RU003733"/>
    </source>
</evidence>
<name>A0A8J7GAZ9_9BACL</name>
<dbReference type="Pfam" id="PF02782">
    <property type="entry name" value="FGGY_C"/>
    <property type="match status" value="1"/>
</dbReference>
<evidence type="ECO:0000256" key="3">
    <source>
        <dbReference type="ARBA" id="ARBA00022679"/>
    </source>
</evidence>
<comment type="activity regulation">
    <text evidence="11">Activated by phosphorylation and inhibited by fructose 1,6-bisphosphate (FBP).</text>
</comment>
<feature type="binding site" evidence="11">
    <location>
        <position position="136"/>
    </location>
    <ligand>
        <name>sn-glycerol 3-phosphate</name>
        <dbReference type="ChEBI" id="CHEBI:57597"/>
    </ligand>
</feature>
<organism evidence="15 16">
    <name type="scientific">Savagea serpentis</name>
    <dbReference type="NCBI Taxonomy" id="2785297"/>
    <lineage>
        <taxon>Bacteria</taxon>
        <taxon>Bacillati</taxon>
        <taxon>Bacillota</taxon>
        <taxon>Bacilli</taxon>
        <taxon>Bacillales</taxon>
        <taxon>Caryophanaceae</taxon>
        <taxon>Savagea</taxon>
    </lineage>
</organism>
<feature type="binding site" evidence="11">
    <location>
        <position position="14"/>
    </location>
    <ligand>
        <name>ADP</name>
        <dbReference type="ChEBI" id="CHEBI:456216"/>
    </ligand>
</feature>
<feature type="modified residue" description="Phosphohistidine; by HPr" evidence="11">
    <location>
        <position position="232"/>
    </location>
</feature>
<feature type="binding site" evidence="11">
    <location>
        <position position="247"/>
    </location>
    <ligand>
        <name>glycerol</name>
        <dbReference type="ChEBI" id="CHEBI:17754"/>
    </ligand>
</feature>
<gene>
    <name evidence="11 15" type="primary">glpK</name>
    <name evidence="15" type="ORF">IRY55_08975</name>
</gene>
<dbReference type="NCBIfam" id="TIGR01311">
    <property type="entry name" value="glycerol_kin"/>
    <property type="match status" value="1"/>
</dbReference>
<evidence type="ECO:0000256" key="1">
    <source>
        <dbReference type="ARBA" id="ARBA00005190"/>
    </source>
</evidence>
<dbReference type="PANTHER" id="PTHR10196">
    <property type="entry name" value="SUGAR KINASE"/>
    <property type="match status" value="1"/>
</dbReference>
<feature type="domain" description="Carbohydrate kinase FGGY C-terminal" evidence="14">
    <location>
        <begin position="263"/>
        <end position="451"/>
    </location>
</feature>
<feature type="binding site" evidence="11">
    <location>
        <position position="14"/>
    </location>
    <ligand>
        <name>ATP</name>
        <dbReference type="ChEBI" id="CHEBI:30616"/>
    </ligand>
</feature>
<dbReference type="UniPathway" id="UPA00618">
    <property type="reaction ID" value="UER00672"/>
</dbReference>
<keyword evidence="16" id="KW-1185">Reference proteome</keyword>
<dbReference type="GO" id="GO:0004370">
    <property type="term" value="F:glycerol kinase activity"/>
    <property type="evidence" value="ECO:0007669"/>
    <property type="project" value="UniProtKB-UniRule"/>
</dbReference>
<comment type="catalytic activity">
    <reaction evidence="8 11">
        <text>glycerol + ATP = sn-glycerol 3-phosphate + ADP + H(+)</text>
        <dbReference type="Rhea" id="RHEA:21644"/>
        <dbReference type="ChEBI" id="CHEBI:15378"/>
        <dbReference type="ChEBI" id="CHEBI:17754"/>
        <dbReference type="ChEBI" id="CHEBI:30616"/>
        <dbReference type="ChEBI" id="CHEBI:57597"/>
        <dbReference type="ChEBI" id="CHEBI:456216"/>
        <dbReference type="EC" id="2.7.1.30"/>
    </reaction>
</comment>
<evidence type="ECO:0000256" key="11">
    <source>
        <dbReference type="HAMAP-Rule" id="MF_00186"/>
    </source>
</evidence>
<dbReference type="FunFam" id="3.30.420.40:FF:000007">
    <property type="entry name" value="Glycerol kinase"/>
    <property type="match status" value="1"/>
</dbReference>
<comment type="similarity">
    <text evidence="2 11 12">Belongs to the FGGY kinase family.</text>
</comment>
<feature type="binding site" evidence="11">
    <location>
        <position position="246"/>
    </location>
    <ligand>
        <name>glycerol</name>
        <dbReference type="ChEBI" id="CHEBI:17754"/>
    </ligand>
</feature>
<dbReference type="AlphaFoldDB" id="A0A8J7GAZ9"/>
<feature type="binding site" evidence="11">
    <location>
        <position position="85"/>
    </location>
    <ligand>
        <name>glycerol</name>
        <dbReference type="ChEBI" id="CHEBI:17754"/>
    </ligand>
</feature>
<evidence type="ECO:0000256" key="5">
    <source>
        <dbReference type="ARBA" id="ARBA00022777"/>
    </source>
</evidence>
<evidence type="ECO:0000256" key="8">
    <source>
        <dbReference type="ARBA" id="ARBA00052101"/>
    </source>
</evidence>
<dbReference type="GO" id="GO:0006072">
    <property type="term" value="P:glycerol-3-phosphate metabolic process"/>
    <property type="evidence" value="ECO:0007669"/>
    <property type="project" value="InterPro"/>
</dbReference>
<dbReference type="PROSITE" id="PS00445">
    <property type="entry name" value="FGGY_KINASES_2"/>
    <property type="match status" value="1"/>
</dbReference>
<feature type="binding site" evidence="11">
    <location>
        <position position="84"/>
    </location>
    <ligand>
        <name>glycerol</name>
        <dbReference type="ChEBI" id="CHEBI:17754"/>
    </ligand>
</feature>
<keyword evidence="7 11" id="KW-0067">ATP-binding</keyword>
<dbReference type="RefSeq" id="WP_194562976.1">
    <property type="nucleotide sequence ID" value="NZ_JADKPV010000004.1"/>
</dbReference>
<feature type="binding site" evidence="11">
    <location>
        <position position="136"/>
    </location>
    <ligand>
        <name>glycerol</name>
        <dbReference type="ChEBI" id="CHEBI:17754"/>
    </ligand>
</feature>
<comment type="subunit">
    <text evidence="10 11">Homotetramer and homodimer (in equilibrium).</text>
</comment>
<feature type="binding site" evidence="11">
    <location>
        <position position="246"/>
    </location>
    <ligand>
        <name>sn-glycerol 3-phosphate</name>
        <dbReference type="ChEBI" id="CHEBI:57597"/>
    </ligand>
</feature>
<dbReference type="HAMAP" id="MF_00186">
    <property type="entry name" value="Glycerol_kin"/>
    <property type="match status" value="1"/>
</dbReference>
<proteinExistence type="inferred from homology"/>
<evidence type="ECO:0000256" key="2">
    <source>
        <dbReference type="ARBA" id="ARBA00009156"/>
    </source>
</evidence>
<feature type="binding site" evidence="11">
    <location>
        <position position="16"/>
    </location>
    <ligand>
        <name>ATP</name>
        <dbReference type="ChEBI" id="CHEBI:30616"/>
    </ligand>
</feature>
<protein>
    <recommendedName>
        <fullName evidence="11">Glycerol kinase</fullName>
        <ecNumber evidence="11">2.7.1.30</ecNumber>
    </recommendedName>
    <alternativeName>
        <fullName evidence="11">ATP:glycerol 3-phosphotransferase</fullName>
    </alternativeName>
    <alternativeName>
        <fullName evidence="11">Glycerokinase</fullName>
        <shortName evidence="11">GK</shortName>
    </alternativeName>
</protein>
<dbReference type="InterPro" id="IPR018485">
    <property type="entry name" value="FGGY_C"/>
</dbReference>
<dbReference type="PROSITE" id="PS00933">
    <property type="entry name" value="FGGY_KINASES_1"/>
    <property type="match status" value="1"/>
</dbReference>
<evidence type="ECO:0000256" key="6">
    <source>
        <dbReference type="ARBA" id="ARBA00022798"/>
    </source>
</evidence>
<feature type="binding site" evidence="11">
    <location>
        <position position="268"/>
    </location>
    <ligand>
        <name>ADP</name>
        <dbReference type="ChEBI" id="CHEBI:456216"/>
    </ligand>
</feature>
<comment type="caution">
    <text evidence="15">The sequence shown here is derived from an EMBL/GenBank/DDBJ whole genome shotgun (WGS) entry which is preliminary data.</text>
</comment>
<dbReference type="EMBL" id="JADKPV010000004">
    <property type="protein sequence ID" value="MBF4501494.1"/>
    <property type="molecule type" value="Genomic_DNA"/>
</dbReference>
<keyword evidence="5 11" id="KW-0418">Kinase</keyword>
<evidence type="ECO:0000259" key="14">
    <source>
        <dbReference type="Pfam" id="PF02782"/>
    </source>
</evidence>
<accession>A0A8J7GAZ9</accession>
<feature type="binding site" evidence="11">
    <location>
        <position position="416"/>
    </location>
    <ligand>
        <name>ADP</name>
        <dbReference type="ChEBI" id="CHEBI:456216"/>
    </ligand>
</feature>
<dbReference type="InterPro" id="IPR000577">
    <property type="entry name" value="Carb_kinase_FGGY"/>
</dbReference>
<feature type="binding site" evidence="11">
    <location>
        <position position="311"/>
    </location>
    <ligand>
        <name>ATP</name>
        <dbReference type="ChEBI" id="CHEBI:30616"/>
    </ligand>
</feature>
<feature type="domain" description="Carbohydrate kinase FGGY N-terminal" evidence="13">
    <location>
        <begin position="6"/>
        <end position="253"/>
    </location>
</feature>
<dbReference type="GO" id="GO:0005524">
    <property type="term" value="F:ATP binding"/>
    <property type="evidence" value="ECO:0007669"/>
    <property type="project" value="UniProtKB-UniRule"/>
</dbReference>
<dbReference type="NCBIfam" id="NF000756">
    <property type="entry name" value="PRK00047.1"/>
    <property type="match status" value="1"/>
</dbReference>
<keyword evidence="3 11" id="KW-0808">Transferase</keyword>
<comment type="function">
    <text evidence="9 11">Key enzyme in the regulation of glycerol uptake and metabolism. Catalyzes the phosphorylation of glycerol to yield sn-glycerol 3-phosphate.</text>
</comment>
<evidence type="ECO:0000259" key="13">
    <source>
        <dbReference type="Pfam" id="PF00370"/>
    </source>
</evidence>
<feature type="binding site" evidence="11">
    <location>
        <position position="311"/>
    </location>
    <ligand>
        <name>ADP</name>
        <dbReference type="ChEBI" id="CHEBI:456216"/>
    </ligand>
</feature>
<keyword evidence="11" id="KW-0597">Phosphoprotein</keyword>
<dbReference type="PIRSF" id="PIRSF000538">
    <property type="entry name" value="GlpK"/>
    <property type="match status" value="1"/>
</dbReference>
<dbReference type="GO" id="GO:0019563">
    <property type="term" value="P:glycerol catabolic process"/>
    <property type="evidence" value="ECO:0007669"/>
    <property type="project" value="UniProtKB-UniRule"/>
</dbReference>
<dbReference type="InterPro" id="IPR018483">
    <property type="entry name" value="Carb_kinase_FGGY_CS"/>
</dbReference>
<dbReference type="SUPFAM" id="SSF53067">
    <property type="entry name" value="Actin-like ATPase domain"/>
    <property type="match status" value="2"/>
</dbReference>
<dbReference type="PANTHER" id="PTHR10196:SF69">
    <property type="entry name" value="GLYCEROL KINASE"/>
    <property type="match status" value="1"/>
</dbReference>
<feature type="binding site" evidence="11">
    <location>
        <position position="18"/>
    </location>
    <ligand>
        <name>ADP</name>
        <dbReference type="ChEBI" id="CHEBI:456216"/>
    </ligand>
</feature>
<feature type="binding site" evidence="11">
    <location>
        <position position="268"/>
    </location>
    <ligand>
        <name>ATP</name>
        <dbReference type="ChEBI" id="CHEBI:30616"/>
    </ligand>
</feature>
<reference evidence="15" key="1">
    <citation type="submission" date="2020-11" db="EMBL/GenBank/DDBJ databases">
        <title>Multidrug resistant novel bacterium Savagea serpentis sp. nov., isolated from the scats of a vine snake (Ahaetulla nasuta).</title>
        <authorList>
            <person name="Venkata Ramana V."/>
            <person name="Vikas Patil S."/>
            <person name="Yogita Lugani V."/>
        </authorList>
    </citation>
    <scope>NUCLEOTIDE SEQUENCE</scope>
    <source>
        <strain evidence="15">SN6</strain>
    </source>
</reference>
<evidence type="ECO:0000313" key="16">
    <source>
        <dbReference type="Proteomes" id="UP000622653"/>
    </source>
</evidence>
<evidence type="ECO:0000256" key="7">
    <source>
        <dbReference type="ARBA" id="ARBA00022840"/>
    </source>
</evidence>
<feature type="binding site" evidence="11">
    <location>
        <position position="85"/>
    </location>
    <ligand>
        <name>sn-glycerol 3-phosphate</name>
        <dbReference type="ChEBI" id="CHEBI:57597"/>
    </ligand>
</feature>
<feature type="binding site" evidence="11">
    <location>
        <position position="412"/>
    </location>
    <ligand>
        <name>ADP</name>
        <dbReference type="ChEBI" id="CHEBI:456216"/>
    </ligand>
</feature>
<feature type="binding site" evidence="11">
    <location>
        <position position="14"/>
    </location>
    <ligand>
        <name>sn-glycerol 3-phosphate</name>
        <dbReference type="ChEBI" id="CHEBI:57597"/>
    </ligand>
</feature>
<evidence type="ECO:0000313" key="15">
    <source>
        <dbReference type="EMBL" id="MBF4501494.1"/>
    </source>
</evidence>
<dbReference type="FunFam" id="3.30.420.40:FF:000008">
    <property type="entry name" value="Glycerol kinase"/>
    <property type="match status" value="1"/>
</dbReference>
<dbReference type="InterPro" id="IPR043129">
    <property type="entry name" value="ATPase_NBD"/>
</dbReference>
<dbReference type="CDD" id="cd07786">
    <property type="entry name" value="FGGY_EcGK_like"/>
    <property type="match status" value="1"/>
</dbReference>
<evidence type="ECO:0000256" key="4">
    <source>
        <dbReference type="ARBA" id="ARBA00022741"/>
    </source>
</evidence>
<comment type="PTM">
    <text evidence="11">The phosphoenolpyruvate-dependent sugar phosphotransferase system (PTS), including enzyme I, and histidine-containing protein (HPr) are required for the phosphorylation, which leads to the activation of the enzyme.</text>
</comment>
<keyword evidence="6 11" id="KW-0319">Glycerol metabolism</keyword>
<keyword evidence="4 11" id="KW-0547">Nucleotide-binding</keyword>
<feature type="binding site" evidence="11">
    <location>
        <position position="84"/>
    </location>
    <ligand>
        <name>sn-glycerol 3-phosphate</name>
        <dbReference type="ChEBI" id="CHEBI:57597"/>
    </ligand>
</feature>
<feature type="binding site" evidence="11">
    <location>
        <position position="15"/>
    </location>
    <ligand>
        <name>ATP</name>
        <dbReference type="ChEBI" id="CHEBI:30616"/>
    </ligand>
</feature>
<feature type="binding site" evidence="11">
    <location>
        <position position="412"/>
    </location>
    <ligand>
        <name>ATP</name>
        <dbReference type="ChEBI" id="CHEBI:30616"/>
    </ligand>
</feature>
<feature type="binding site" evidence="11">
    <location>
        <position position="315"/>
    </location>
    <ligand>
        <name>ATP</name>
        <dbReference type="ChEBI" id="CHEBI:30616"/>
    </ligand>
</feature>
<dbReference type="InterPro" id="IPR005999">
    <property type="entry name" value="Glycerol_kin"/>
</dbReference>
<dbReference type="GO" id="GO:0005829">
    <property type="term" value="C:cytosol"/>
    <property type="evidence" value="ECO:0007669"/>
    <property type="project" value="TreeGrafter"/>
</dbReference>
<comment type="pathway">
    <text evidence="1 11">Polyol metabolism; glycerol degradation via glycerol kinase pathway; sn-glycerol 3-phosphate from glycerol: step 1/1.</text>
</comment>
<evidence type="ECO:0000256" key="10">
    <source>
        <dbReference type="ARBA" id="ARBA00063665"/>
    </source>
</evidence>
<evidence type="ECO:0000256" key="9">
    <source>
        <dbReference type="ARBA" id="ARBA00054633"/>
    </source>
</evidence>
<dbReference type="Gene3D" id="3.30.420.40">
    <property type="match status" value="2"/>
</dbReference>
<dbReference type="InterPro" id="IPR018484">
    <property type="entry name" value="FGGY_N"/>
</dbReference>
<sequence length="498" mass="55778">MTKNHYILSLDQGTTSTRAILFNKQGEIHFTSQQEFTQYFPEPGWVEHDANEIWSSVLSVIAGVLSKRNIQPDQIEAIGITNQRETTVVWDKNTGEPIYNAIVWQSRQSESICHELREAGLEDEVRSRTGLLVDPYFSGTKVKWILDNVEGAREQAEAGELLFGTIDTWIIWKLSGGQAHVTDYTNASRTLMYNIHELEWDDFLLEKLTVPKSMLPEVKPSSHVYAETSTDHFFGRAVPIAGIAGDQQAALFGQACIEEGMVKNTYGTGCFMLMNTGEKAVQSDNGLLTTIAWGLDGKVEYALEGSIFVAGSAIQWLRDGLRMFRYSPESEEYARRVESTDGVYVVPAFVGLGAPYWDSEARGAIFGVTRGTTKEHFIRATLESLAYQTKDVLDAMEKDSGISLKRLRVDGGAVGNNLLMQFQSDLLQVPVDRPIVKETTALGAAYLAGLAVGFWKDKYEIAAHWKVDEKFEPEMEEARRDELYDGWQKAVKATMMFK</sequence>
<dbReference type="Proteomes" id="UP000622653">
    <property type="component" value="Unassembled WGS sequence"/>
</dbReference>
<dbReference type="EC" id="2.7.1.30" evidence="11"/>
<dbReference type="Pfam" id="PF00370">
    <property type="entry name" value="FGGY_N"/>
    <property type="match status" value="1"/>
</dbReference>